<keyword evidence="1" id="KW-0812">Transmembrane</keyword>
<sequence length="50" mass="5920">MGTLLVILGTSFITLLGIALFLRVLFKSLETFEHIDIDDDWEKYYEINRR</sequence>
<dbReference type="EMBL" id="LR796315">
    <property type="protein sequence ID" value="CAB4136076.1"/>
    <property type="molecule type" value="Genomic_DNA"/>
</dbReference>
<name>A0A6J7XF75_9CAUD</name>
<accession>A0A6J7XF75</accession>
<reference evidence="3" key="1">
    <citation type="submission" date="2020-05" db="EMBL/GenBank/DDBJ databases">
        <authorList>
            <person name="Chiriac C."/>
            <person name="Salcher M."/>
            <person name="Ghai R."/>
            <person name="Kavagutti S V."/>
        </authorList>
    </citation>
    <scope>NUCLEOTIDE SEQUENCE</scope>
</reference>
<proteinExistence type="predicted"/>
<dbReference type="EMBL" id="LR798394">
    <property type="protein sequence ID" value="CAB5228696.1"/>
    <property type="molecule type" value="Genomic_DNA"/>
</dbReference>
<evidence type="ECO:0000313" key="3">
    <source>
        <dbReference type="EMBL" id="CAB5228696.1"/>
    </source>
</evidence>
<keyword evidence="1" id="KW-0472">Membrane</keyword>
<evidence type="ECO:0000313" key="2">
    <source>
        <dbReference type="EMBL" id="CAB4136076.1"/>
    </source>
</evidence>
<evidence type="ECO:0000256" key="1">
    <source>
        <dbReference type="SAM" id="Phobius"/>
    </source>
</evidence>
<keyword evidence="1" id="KW-1133">Transmembrane helix</keyword>
<gene>
    <name evidence="3" type="ORF">UFOVP1549_56</name>
    <name evidence="2" type="ORF">UFOVP303_38</name>
</gene>
<feature type="transmembrane region" description="Helical" evidence="1">
    <location>
        <begin position="6"/>
        <end position="26"/>
    </location>
</feature>
<organism evidence="3">
    <name type="scientific">uncultured Caudovirales phage</name>
    <dbReference type="NCBI Taxonomy" id="2100421"/>
    <lineage>
        <taxon>Viruses</taxon>
        <taxon>Duplodnaviria</taxon>
        <taxon>Heunggongvirae</taxon>
        <taxon>Uroviricota</taxon>
        <taxon>Caudoviricetes</taxon>
        <taxon>Peduoviridae</taxon>
        <taxon>Maltschvirus</taxon>
        <taxon>Maltschvirus maltsch</taxon>
    </lineage>
</organism>
<protein>
    <submittedName>
        <fullName evidence="3">Uncharacterized protein</fullName>
    </submittedName>
</protein>